<organism evidence="1 2">
    <name type="scientific">Streptomyces misionensis</name>
    <dbReference type="NCBI Taxonomy" id="67331"/>
    <lineage>
        <taxon>Bacteria</taxon>
        <taxon>Bacillati</taxon>
        <taxon>Actinomycetota</taxon>
        <taxon>Actinomycetes</taxon>
        <taxon>Kitasatosporales</taxon>
        <taxon>Streptomycetaceae</taxon>
        <taxon>Streptomyces</taxon>
    </lineage>
</organism>
<comment type="caution">
    <text evidence="1">The sequence shown here is derived from an EMBL/GenBank/DDBJ whole genome shotgun (WGS) entry which is preliminary data.</text>
</comment>
<protein>
    <submittedName>
        <fullName evidence="1">Uncharacterized protein</fullName>
    </submittedName>
</protein>
<name>A0A5C6JGQ1_9ACTN</name>
<keyword evidence="2" id="KW-1185">Reference proteome</keyword>
<reference evidence="1" key="1">
    <citation type="journal article" date="2019" name="Microbiol. Resour. Announc.">
        <title>Draft Genomic Sequences of Streptomyces misionensis and Streptomyces albidoflavus, bacteria applied for phytopathogen biocontrol.</title>
        <authorList>
            <person name="Pylro V."/>
            <person name="Dias A."/>
            <person name="Andreote F."/>
            <person name="Varani A."/>
            <person name="Andreote C."/>
            <person name="Bernardo E."/>
            <person name="Martins T."/>
        </authorList>
    </citation>
    <scope>NUCLEOTIDE SEQUENCE [LARGE SCALE GENOMIC DNA]</scope>
    <source>
        <strain evidence="1">66</strain>
    </source>
</reference>
<evidence type="ECO:0000313" key="2">
    <source>
        <dbReference type="Proteomes" id="UP000320481"/>
    </source>
</evidence>
<dbReference type="Proteomes" id="UP000320481">
    <property type="component" value="Unassembled WGS sequence"/>
</dbReference>
<sequence>MALYGAPERGAVYGAFRIEGVFDGGTVRCQIPPGIPDPYFVTGIANLPNRVEGRFCLHVE</sequence>
<dbReference type="RefSeq" id="WP_146466936.1">
    <property type="nucleotide sequence ID" value="NZ_VOGW01000128.1"/>
</dbReference>
<dbReference type="EMBL" id="VOGW01000128">
    <property type="protein sequence ID" value="TWV40417.1"/>
    <property type="molecule type" value="Genomic_DNA"/>
</dbReference>
<dbReference type="AlphaFoldDB" id="A0A5C6JGQ1"/>
<accession>A0A5C6JGQ1</accession>
<proteinExistence type="predicted"/>
<gene>
    <name evidence="1" type="ORF">FRZ03_22400</name>
</gene>
<evidence type="ECO:0000313" key="1">
    <source>
        <dbReference type="EMBL" id="TWV40417.1"/>
    </source>
</evidence>